<protein>
    <submittedName>
        <fullName evidence="6">MurR/RpiR family transcriptional regulator</fullName>
    </submittedName>
</protein>
<dbReference type="PROSITE" id="PS51464">
    <property type="entry name" value="SIS"/>
    <property type="match status" value="1"/>
</dbReference>
<dbReference type="Pfam" id="PF01380">
    <property type="entry name" value="SIS"/>
    <property type="match status" value="1"/>
</dbReference>
<keyword evidence="2" id="KW-0238">DNA-binding</keyword>
<dbReference type="PROSITE" id="PS51071">
    <property type="entry name" value="HTH_RPIR"/>
    <property type="match status" value="1"/>
</dbReference>
<dbReference type="Proteomes" id="UP001473063">
    <property type="component" value="Unassembled WGS sequence"/>
</dbReference>
<dbReference type="Pfam" id="PF01418">
    <property type="entry name" value="HTH_6"/>
    <property type="match status" value="1"/>
</dbReference>
<feature type="domain" description="SIS" evidence="5">
    <location>
        <begin position="131"/>
        <end position="268"/>
    </location>
</feature>
<dbReference type="InterPro" id="IPR047640">
    <property type="entry name" value="RpiR-like"/>
</dbReference>
<dbReference type="InterPro" id="IPR000281">
    <property type="entry name" value="HTH_RpiR"/>
</dbReference>
<dbReference type="RefSeq" id="WP_178643741.1">
    <property type="nucleotide sequence ID" value="NZ_JBBMEJ010000002.1"/>
</dbReference>
<dbReference type="EMBL" id="JBBMEJ010000002">
    <property type="protein sequence ID" value="MEQ2369962.1"/>
    <property type="molecule type" value="Genomic_DNA"/>
</dbReference>
<keyword evidence="1" id="KW-0805">Transcription regulation</keyword>
<evidence type="ECO:0000256" key="3">
    <source>
        <dbReference type="ARBA" id="ARBA00023163"/>
    </source>
</evidence>
<keyword evidence="7" id="KW-1185">Reference proteome</keyword>
<dbReference type="InterPro" id="IPR036388">
    <property type="entry name" value="WH-like_DNA-bd_sf"/>
</dbReference>
<reference evidence="6 7" key="1">
    <citation type="submission" date="2024-03" db="EMBL/GenBank/DDBJ databases">
        <title>Human intestinal bacterial collection.</title>
        <authorList>
            <person name="Pauvert C."/>
            <person name="Hitch T.C.A."/>
            <person name="Clavel T."/>
        </authorList>
    </citation>
    <scope>NUCLEOTIDE SEQUENCE [LARGE SCALE GENOMIC DNA]</scope>
    <source>
        <strain evidence="6 7">CLA-JM-H16</strain>
    </source>
</reference>
<evidence type="ECO:0000259" key="4">
    <source>
        <dbReference type="PROSITE" id="PS51071"/>
    </source>
</evidence>
<dbReference type="CDD" id="cd05013">
    <property type="entry name" value="SIS_RpiR"/>
    <property type="match status" value="1"/>
</dbReference>
<dbReference type="InterPro" id="IPR001347">
    <property type="entry name" value="SIS_dom"/>
</dbReference>
<dbReference type="PANTHER" id="PTHR30514:SF18">
    <property type="entry name" value="RPIR-FAMILY TRANSCRIPTIONAL REGULATOR"/>
    <property type="match status" value="1"/>
</dbReference>
<evidence type="ECO:0000313" key="6">
    <source>
        <dbReference type="EMBL" id="MEQ2369962.1"/>
    </source>
</evidence>
<dbReference type="InterPro" id="IPR046348">
    <property type="entry name" value="SIS_dom_sf"/>
</dbReference>
<dbReference type="Gene3D" id="1.10.10.10">
    <property type="entry name" value="Winged helix-like DNA-binding domain superfamily/Winged helix DNA-binding domain"/>
    <property type="match status" value="1"/>
</dbReference>
<dbReference type="Gene3D" id="3.40.50.10490">
    <property type="entry name" value="Glucose-6-phosphate isomerase like protein, domain 1"/>
    <property type="match status" value="1"/>
</dbReference>
<gene>
    <name evidence="6" type="ORF">WMO28_03220</name>
</gene>
<evidence type="ECO:0000259" key="5">
    <source>
        <dbReference type="PROSITE" id="PS51464"/>
    </source>
</evidence>
<proteinExistence type="predicted"/>
<name>A0ABV1BBF2_9FIRM</name>
<sequence length="287" mass="32334">MENELQKLIISAQLTPKEKEVADYVLENLQKCCFMTSTELAGVLKVSYSSVIRLTKTLGFTGYPDFQSFLREIYAEQSRDVDTGILIPAERIEAIKKKEHKATVQDTVCAYTLSNIQSTIASNTEEQYRKASSILINSDVKYIFSSRGSTCVGEFLNTILRQTLPHVYNYGSHGQNMFDFASDLKKGDAAVFITYSRYSKLMYLTAEMVHKQGASIILLTDKPTCEAAKFADVVLTARADSSEFYNSYVAGMFAAEMLCAYICRETNYSNQELLERIDEYTSQIGNF</sequence>
<dbReference type="PANTHER" id="PTHR30514">
    <property type="entry name" value="GLUCOKINASE"/>
    <property type="match status" value="1"/>
</dbReference>
<organism evidence="6 7">
    <name type="scientific">Blautia aquisgranensis</name>
    <dbReference type="NCBI Taxonomy" id="3133153"/>
    <lineage>
        <taxon>Bacteria</taxon>
        <taxon>Bacillati</taxon>
        <taxon>Bacillota</taxon>
        <taxon>Clostridia</taxon>
        <taxon>Lachnospirales</taxon>
        <taxon>Lachnospiraceae</taxon>
        <taxon>Blautia</taxon>
    </lineage>
</organism>
<evidence type="ECO:0000313" key="7">
    <source>
        <dbReference type="Proteomes" id="UP001473063"/>
    </source>
</evidence>
<feature type="domain" description="HTH rpiR-type" evidence="4">
    <location>
        <begin position="1"/>
        <end position="77"/>
    </location>
</feature>
<accession>A0ABV1BBF2</accession>
<dbReference type="InterPro" id="IPR009057">
    <property type="entry name" value="Homeodomain-like_sf"/>
</dbReference>
<dbReference type="InterPro" id="IPR035472">
    <property type="entry name" value="RpiR-like_SIS"/>
</dbReference>
<keyword evidence="3" id="KW-0804">Transcription</keyword>
<dbReference type="SUPFAM" id="SSF53697">
    <property type="entry name" value="SIS domain"/>
    <property type="match status" value="1"/>
</dbReference>
<comment type="caution">
    <text evidence="6">The sequence shown here is derived from an EMBL/GenBank/DDBJ whole genome shotgun (WGS) entry which is preliminary data.</text>
</comment>
<evidence type="ECO:0000256" key="2">
    <source>
        <dbReference type="ARBA" id="ARBA00023125"/>
    </source>
</evidence>
<dbReference type="SUPFAM" id="SSF46689">
    <property type="entry name" value="Homeodomain-like"/>
    <property type="match status" value="1"/>
</dbReference>
<evidence type="ECO:0000256" key="1">
    <source>
        <dbReference type="ARBA" id="ARBA00023015"/>
    </source>
</evidence>